<organism evidence="6 7">
    <name type="scientific">Dorcoceras hygrometricum</name>
    <dbReference type="NCBI Taxonomy" id="472368"/>
    <lineage>
        <taxon>Eukaryota</taxon>
        <taxon>Viridiplantae</taxon>
        <taxon>Streptophyta</taxon>
        <taxon>Embryophyta</taxon>
        <taxon>Tracheophyta</taxon>
        <taxon>Spermatophyta</taxon>
        <taxon>Magnoliopsida</taxon>
        <taxon>eudicotyledons</taxon>
        <taxon>Gunneridae</taxon>
        <taxon>Pentapetalae</taxon>
        <taxon>asterids</taxon>
        <taxon>lamiids</taxon>
        <taxon>Lamiales</taxon>
        <taxon>Gesneriaceae</taxon>
        <taxon>Didymocarpoideae</taxon>
        <taxon>Trichosporeae</taxon>
        <taxon>Loxocarpinae</taxon>
        <taxon>Dorcoceras</taxon>
    </lineage>
</organism>
<dbReference type="Pfam" id="PF04570">
    <property type="entry name" value="zf-FLZ"/>
    <property type="match status" value="1"/>
</dbReference>
<evidence type="ECO:0000256" key="2">
    <source>
        <dbReference type="ARBA" id="ARBA00022723"/>
    </source>
</evidence>
<comment type="similarity">
    <text evidence="1">Belongs to the FLZ family.</text>
</comment>
<evidence type="ECO:0000256" key="1">
    <source>
        <dbReference type="ARBA" id="ARBA00009374"/>
    </source>
</evidence>
<dbReference type="Proteomes" id="UP000250235">
    <property type="component" value="Unassembled WGS sequence"/>
</dbReference>
<dbReference type="InterPro" id="IPR007650">
    <property type="entry name" value="Zf-FLZ_dom"/>
</dbReference>
<evidence type="ECO:0000256" key="4">
    <source>
        <dbReference type="PROSITE-ProRule" id="PRU01131"/>
    </source>
</evidence>
<dbReference type="PANTHER" id="PTHR46868:SF3">
    <property type="entry name" value="FCS-LIKE ZINC FINGER 11"/>
    <property type="match status" value="1"/>
</dbReference>
<reference evidence="6 7" key="1">
    <citation type="journal article" date="2015" name="Proc. Natl. Acad. Sci. U.S.A.">
        <title>The resurrection genome of Boea hygrometrica: A blueprint for survival of dehydration.</title>
        <authorList>
            <person name="Xiao L."/>
            <person name="Yang G."/>
            <person name="Zhang L."/>
            <person name="Yang X."/>
            <person name="Zhao S."/>
            <person name="Ji Z."/>
            <person name="Zhou Q."/>
            <person name="Hu M."/>
            <person name="Wang Y."/>
            <person name="Chen M."/>
            <person name="Xu Y."/>
            <person name="Jin H."/>
            <person name="Xiao X."/>
            <person name="Hu G."/>
            <person name="Bao F."/>
            <person name="Hu Y."/>
            <person name="Wan P."/>
            <person name="Li L."/>
            <person name="Deng X."/>
            <person name="Kuang T."/>
            <person name="Xiang C."/>
            <person name="Zhu J.K."/>
            <person name="Oliver M.J."/>
            <person name="He Y."/>
        </authorList>
    </citation>
    <scope>NUCLEOTIDE SEQUENCE [LARGE SCALE GENOMIC DNA]</scope>
    <source>
        <strain evidence="7">cv. XS01</strain>
    </source>
</reference>
<name>A0A2Z7AVI5_9LAMI</name>
<accession>A0A2Z7AVI5</accession>
<dbReference type="EMBL" id="KV012495">
    <property type="protein sequence ID" value="KZV24900.1"/>
    <property type="molecule type" value="Genomic_DNA"/>
</dbReference>
<evidence type="ECO:0000313" key="7">
    <source>
        <dbReference type="Proteomes" id="UP000250235"/>
    </source>
</evidence>
<dbReference type="AlphaFoldDB" id="A0A2Z7AVI5"/>
<dbReference type="PANTHER" id="PTHR46868">
    <property type="entry name" value="FCS-LIKE ZINC FINGER 11"/>
    <property type="match status" value="1"/>
</dbReference>
<dbReference type="PROSITE" id="PS51795">
    <property type="entry name" value="ZF_FLZ"/>
    <property type="match status" value="1"/>
</dbReference>
<feature type="zinc finger region" description="FLZ-type" evidence="4">
    <location>
        <begin position="311"/>
        <end position="354"/>
    </location>
</feature>
<keyword evidence="3" id="KW-0863">Zinc-finger</keyword>
<proteinExistence type="inferred from homology"/>
<evidence type="ECO:0000313" key="6">
    <source>
        <dbReference type="EMBL" id="KZV24900.1"/>
    </source>
</evidence>
<gene>
    <name evidence="6" type="ORF">F511_21598</name>
</gene>
<feature type="domain" description="FLZ-type" evidence="5">
    <location>
        <begin position="311"/>
        <end position="354"/>
    </location>
</feature>
<keyword evidence="7" id="KW-1185">Reference proteome</keyword>
<keyword evidence="3" id="KW-0862">Zinc</keyword>
<keyword evidence="2" id="KW-0479">Metal-binding</keyword>
<dbReference type="InterPro" id="IPR044585">
    <property type="entry name" value="FLZ10/11"/>
</dbReference>
<evidence type="ECO:0000259" key="5">
    <source>
        <dbReference type="PROSITE" id="PS51795"/>
    </source>
</evidence>
<dbReference type="OrthoDB" id="685855at2759"/>
<sequence>MMSDSISESDFHTDNLEQQHKNELYFKVPGLSVGINAKNQETDSVKSPTSTLDFRIFSTTGNPIRSLRTQNVEGQFKSWDCSKVGLSIIDSLDVETTQSGKVVRSSDSKNIPFECQTNIRNSKFHSHFGSLETPKSLRNNVAVFSNNQTRRDNIQKGDSAILIEIGEAPKESFKSCSLGCVKLNLSLTDFGSSNLGSHNLVPENKVNPSPLKSNFLEGSVKSGNSLEGRMSSTPAFFHSRTGSISSVPPSEIELSEDYTCIRTHGPQSKVTHIFRDCILECHGDKLTSSVQKGEDGGMGNSGDLASCPSMAFLKFCHSCKKSLDGEDIFMYRGEKAFCSLSCRSREILVDEDVEKTNVSSSENNKV</sequence>
<evidence type="ECO:0000256" key="3">
    <source>
        <dbReference type="ARBA" id="ARBA00022771"/>
    </source>
</evidence>
<dbReference type="GO" id="GO:0008270">
    <property type="term" value="F:zinc ion binding"/>
    <property type="evidence" value="ECO:0007669"/>
    <property type="project" value="UniProtKB-KW"/>
</dbReference>
<protein>
    <recommendedName>
        <fullName evidence="5">FLZ-type domain-containing protein</fullName>
    </recommendedName>
</protein>